<evidence type="ECO:0000313" key="1">
    <source>
        <dbReference type="EMBL" id="KAF4713537.1"/>
    </source>
</evidence>
<gene>
    <name evidence="1" type="primary">HELZ2_1</name>
    <name evidence="1" type="ORF">FOZ63_001418</name>
</gene>
<sequence length="1077" mass="118445">MASMSALEGAAVTPPGEVLQRIRTHEVEPCPSLWQWLLQNWILGKKHLHAETVAKDSIDLGAEILAALPPDAVTVHPFHTVAILSLITKTLPVSSESTKNLLCALRERCSGSWAPPVEALCKILSATECPQLREELMMHLALALDGQAAGKKPFLAVVKHLGDLTGPGAEMVIDHLFDKNYWDGYSRLLSSSTVKGQRPIQEQLFRAFASMPDKDRPRILPMLLERYFLAEAPEGFKFFARLAGMTEDLELLSRMWEMVSKNHRYRLREDTDGSQRESLKRFMQKCCDKNFPRGITTGLVVDSVSHLEFLLREFWTVDAAGAIEMHLGLMRALLEKGDLVAYFEAFVQNLKSRGVAGLATSERWYKAVSALLVEEEESIRAAVVQQGVEVGRKLMEHRGDGEIVERMMGAILEGLRPLEHQVALVRRLVEDIPQSSCKPLVAAVCAARQRLDGWRLPTQEADREDFDGKIDKLGHSADSLLVGVLASLASSQYDDEILRKCLRKLRRHWKTGASELIWKNDLSPNLHAIVAAAEEDTIMEIADIIVDHDLPFEWRSWPEALSLAVAEKVVQNGGTREVVAKALADSAGTSFVYLSLKPFASEDLPDYLLPLDDGPVPIGRVELLSGINREDMRKLVGVVVMLYGSPRSPSPVAPSLRWSEAHQSALADVIASSPMEAAAGACAFILRSHHQSNAARAKSLQRLIQVPEGWLTQGALQVNVEELSSTTMTLLAKIFELAGKECREVCKIVVPGERSAVDDEAGARLVGAALTNEDCSAERLFEEVISVTCHAMSHCQGVWWLPKGLLLSVKEGSPSEGAGRPSSVDAAVDKCWAALAKAGERQSPRSGLLDLMVTHLQRESLDTEGSGIRISALLYGIAVTIEEALYHQITERDVEILLAAMATLGDDEFCSERCRVLLSLHHALVPTAAPNGLAVCSLYGAMVRLGIRLLEEDSSEDSSLYGFALLWSVLSSAPPEWLVSTLGLVGVRATSALRSAGKRKRSEEEELNWIPYLARYLEKLKRAVPTPALRKYSPIIAAELISRYWSANKKQRTAVGGENLADDKVDEVIASSLYPLL</sequence>
<reference evidence="1 2" key="1">
    <citation type="submission" date="2020-04" db="EMBL/GenBank/DDBJ databases">
        <title>Perkinsus olseni comparative genomics.</title>
        <authorList>
            <person name="Bogema D.R."/>
        </authorList>
    </citation>
    <scope>NUCLEOTIDE SEQUENCE [LARGE SCALE GENOMIC DNA]</scope>
    <source>
        <strain evidence="1 2">ATCC PRA-207</strain>
    </source>
</reference>
<feature type="non-terminal residue" evidence="1">
    <location>
        <position position="1077"/>
    </location>
</feature>
<keyword evidence="2" id="KW-1185">Reference proteome</keyword>
<dbReference type="EMBL" id="JABANO010029433">
    <property type="protein sequence ID" value="KAF4713537.1"/>
    <property type="molecule type" value="Genomic_DNA"/>
</dbReference>
<dbReference type="AlphaFoldDB" id="A0A7J6QZ08"/>
<accession>A0A7J6QZ08</accession>
<organism evidence="1 2">
    <name type="scientific">Perkinsus olseni</name>
    <name type="common">Perkinsus atlanticus</name>
    <dbReference type="NCBI Taxonomy" id="32597"/>
    <lineage>
        <taxon>Eukaryota</taxon>
        <taxon>Sar</taxon>
        <taxon>Alveolata</taxon>
        <taxon>Perkinsozoa</taxon>
        <taxon>Perkinsea</taxon>
        <taxon>Perkinsida</taxon>
        <taxon>Perkinsidae</taxon>
        <taxon>Perkinsus</taxon>
    </lineage>
</organism>
<comment type="caution">
    <text evidence="1">The sequence shown here is derived from an EMBL/GenBank/DDBJ whole genome shotgun (WGS) entry which is preliminary data.</text>
</comment>
<dbReference type="Proteomes" id="UP000553632">
    <property type="component" value="Unassembled WGS sequence"/>
</dbReference>
<protein>
    <submittedName>
        <fullName evidence="1">DIS3 mitotic control</fullName>
    </submittedName>
</protein>
<proteinExistence type="predicted"/>
<evidence type="ECO:0000313" key="2">
    <source>
        <dbReference type="Proteomes" id="UP000553632"/>
    </source>
</evidence>
<name>A0A7J6QZ08_PEROL</name>